<dbReference type="Proteomes" id="UP000282106">
    <property type="component" value="Unassembled WGS sequence"/>
</dbReference>
<sequence>MWALLWSRAFNFLVFAVPKGVNQMKLSVDGCIRRSVWAAFAAGIASAAAPTFAQDTAPAATTVPETAPAPEAAPAAAPATKAVELKAVQVTGSRIKAPNLTSSSPITTVGAQEIKFQGTTRVEDLLNSLPQVFADQGGNLANGATGTATVDLRDLGSSRTLVLIDGKRVQPGDPGDSTADLNFIPAALIDRVDVLTGGASATYGADAVAGVVNFVMKKNFEGVRIEAQRGIFNHKNDSQIGDVVQAKGFTRPAENKWDGQSWDLAAVIGTNTADGKGNVSAYATYRQIDPIDQGQRDFSACALSRASAPTGARPNDFICGGSGTSATGQILGNYDGAYTLDTSGPGNTFRPFAATDVFNFNPYNYFQRNDERYTLGAFGHYEINKHAEVYSQVMFMDDRTNAVIAPSGAFGVAVTIDRDNPLISQQQEDLLFQNEDPTAQTTDTLILRRNVEGGGRDSDLRHNSFRIVGGIKGDIVGDWSYDASYQFGKTTRENIYRNDFSIVRVGRALDVIDDGSGNAVCRSFADGTDPACVPWNIFSVGGVTPAALGYLQTPGFQLGVVEERVATASVSGPLPLQTPWANEAVTVALGTEYRDERSILEVDQAFATGDLAGQGGATLGSGGQFDVKEFFAEARLPIWQDQPFGKELSVDLGYRFSSYSSIDSTNAYKVGLNYAPVDDIKLRGSYNRAVRAPNIGELASPLNVQLDGSTDPCAGLLTPDQVAAGEVVSGGATRDQCLNDPLIAANPALYGTIRPNAAEQYNGQVGTSPGLKAETADTYTFGFVLTPSFVKGLSFSVDYFNIKVDGYISGYGADTILASCYNSGALCDLINRDPTAGITQGTLWLSNNGYVVDTTTNTGTLLAAGIDFKGDYRIKATDLGLGPVGTFVVDYVGTLNTQQKVSPIPGDESLAYNCVGKYGPQCGAPVSQWRHKLRGSWQMPWYDSAVSLAWRYIGEVEADGSGLNNLRDDKLSGQSYFDLFGSIRLAKKYTVRAGIQNVLDNEPPLVGSGATTSVVGSGNTYPQVYDSMGRFLFTSVTLDF</sequence>
<dbReference type="GO" id="GO:0009279">
    <property type="term" value="C:cell outer membrane"/>
    <property type="evidence" value="ECO:0007669"/>
    <property type="project" value="UniProtKB-SubCell"/>
</dbReference>
<feature type="short sequence motif" description="TonB C-terminal box" evidence="10">
    <location>
        <begin position="1023"/>
        <end position="1040"/>
    </location>
</feature>
<dbReference type="InterPro" id="IPR037066">
    <property type="entry name" value="Plug_dom_sf"/>
</dbReference>
<dbReference type="InterPro" id="IPR039426">
    <property type="entry name" value="TonB-dep_rcpt-like"/>
</dbReference>
<evidence type="ECO:0000256" key="2">
    <source>
        <dbReference type="ARBA" id="ARBA00022448"/>
    </source>
</evidence>
<keyword evidence="3 9" id="KW-1134">Transmembrane beta strand</keyword>
<dbReference type="Gene3D" id="2.40.170.20">
    <property type="entry name" value="TonB-dependent receptor, beta-barrel domain"/>
    <property type="match status" value="1"/>
</dbReference>
<evidence type="ECO:0000256" key="3">
    <source>
        <dbReference type="ARBA" id="ARBA00022452"/>
    </source>
</evidence>
<dbReference type="InterPro" id="IPR010917">
    <property type="entry name" value="TonB_rcpt_CS"/>
</dbReference>
<evidence type="ECO:0000256" key="10">
    <source>
        <dbReference type="PROSITE-ProRule" id="PRU10144"/>
    </source>
</evidence>
<feature type="domain" description="TonB-dependent receptor-like beta-barrel" evidence="12">
    <location>
        <begin position="460"/>
        <end position="998"/>
    </location>
</feature>
<keyword evidence="8 9" id="KW-0998">Cell outer membrane</keyword>
<dbReference type="PANTHER" id="PTHR47234:SF2">
    <property type="entry name" value="TONB-DEPENDENT RECEPTOR"/>
    <property type="match status" value="1"/>
</dbReference>
<name>A0A3N0VH14_9GAMM</name>
<comment type="caution">
    <text evidence="14">The sequence shown here is derived from an EMBL/GenBank/DDBJ whole genome shotgun (WGS) entry which is preliminary data.</text>
</comment>
<dbReference type="InterPro" id="IPR012910">
    <property type="entry name" value="Plug_dom"/>
</dbReference>
<evidence type="ECO:0000256" key="8">
    <source>
        <dbReference type="ARBA" id="ARBA00023237"/>
    </source>
</evidence>
<dbReference type="AlphaFoldDB" id="A0A3N0VH14"/>
<evidence type="ECO:0000256" key="6">
    <source>
        <dbReference type="ARBA" id="ARBA00023077"/>
    </source>
</evidence>
<proteinExistence type="inferred from homology"/>
<feature type="domain" description="TonB-dependent receptor plug" evidence="13">
    <location>
        <begin position="101"/>
        <end position="211"/>
    </location>
</feature>
<evidence type="ECO:0000256" key="4">
    <source>
        <dbReference type="ARBA" id="ARBA00022692"/>
    </source>
</evidence>
<reference evidence="14 15" key="1">
    <citation type="submission" date="2018-10" db="EMBL/GenBank/DDBJ databases">
        <authorList>
            <person name="Chen W.-M."/>
        </authorList>
    </citation>
    <scope>NUCLEOTIDE SEQUENCE [LARGE SCALE GENOMIC DNA]</scope>
    <source>
        <strain evidence="14 15">THS-13</strain>
    </source>
</reference>
<dbReference type="EMBL" id="RJVO01000002">
    <property type="protein sequence ID" value="ROH91984.1"/>
    <property type="molecule type" value="Genomic_DNA"/>
</dbReference>
<keyword evidence="5" id="KW-0732">Signal</keyword>
<dbReference type="Gene3D" id="2.170.130.10">
    <property type="entry name" value="TonB-dependent receptor, plug domain"/>
    <property type="match status" value="1"/>
</dbReference>
<accession>A0A3N0VH14</accession>
<keyword evidence="7 9" id="KW-0472">Membrane</keyword>
<evidence type="ECO:0000313" key="14">
    <source>
        <dbReference type="EMBL" id="ROH91984.1"/>
    </source>
</evidence>
<keyword evidence="4 9" id="KW-0812">Transmembrane</keyword>
<evidence type="ECO:0000256" key="11">
    <source>
        <dbReference type="RuleBase" id="RU003357"/>
    </source>
</evidence>
<keyword evidence="14" id="KW-0675">Receptor</keyword>
<evidence type="ECO:0000256" key="1">
    <source>
        <dbReference type="ARBA" id="ARBA00004571"/>
    </source>
</evidence>
<dbReference type="PROSITE" id="PS52016">
    <property type="entry name" value="TONB_DEPENDENT_REC_3"/>
    <property type="match status" value="1"/>
</dbReference>
<organism evidence="14 15">
    <name type="scientific">Stagnimonas aquatica</name>
    <dbReference type="NCBI Taxonomy" id="2689987"/>
    <lineage>
        <taxon>Bacteria</taxon>
        <taxon>Pseudomonadati</taxon>
        <taxon>Pseudomonadota</taxon>
        <taxon>Gammaproteobacteria</taxon>
        <taxon>Nevskiales</taxon>
        <taxon>Nevskiaceae</taxon>
        <taxon>Stagnimonas</taxon>
    </lineage>
</organism>
<dbReference type="Pfam" id="PF00593">
    <property type="entry name" value="TonB_dep_Rec_b-barrel"/>
    <property type="match status" value="1"/>
</dbReference>
<comment type="similarity">
    <text evidence="9 11">Belongs to the TonB-dependent receptor family.</text>
</comment>
<evidence type="ECO:0000256" key="9">
    <source>
        <dbReference type="PROSITE-ProRule" id="PRU01360"/>
    </source>
</evidence>
<dbReference type="InterPro" id="IPR036942">
    <property type="entry name" value="Beta-barrel_TonB_sf"/>
</dbReference>
<keyword evidence="2 9" id="KW-0813">Transport</keyword>
<protein>
    <submittedName>
        <fullName evidence="14">TonB-dependent receptor</fullName>
    </submittedName>
</protein>
<evidence type="ECO:0000313" key="15">
    <source>
        <dbReference type="Proteomes" id="UP000282106"/>
    </source>
</evidence>
<keyword evidence="6 11" id="KW-0798">TonB box</keyword>
<keyword evidence="15" id="KW-1185">Reference proteome</keyword>
<comment type="subcellular location">
    <subcellularLocation>
        <location evidence="1 9">Cell outer membrane</location>
        <topology evidence="1 9">Multi-pass membrane protein</topology>
    </subcellularLocation>
</comment>
<dbReference type="InParanoid" id="A0A3N0VH14"/>
<dbReference type="Pfam" id="PF07715">
    <property type="entry name" value="Plug"/>
    <property type="match status" value="1"/>
</dbReference>
<dbReference type="InterPro" id="IPR000531">
    <property type="entry name" value="Beta-barrel_TonB"/>
</dbReference>
<evidence type="ECO:0000256" key="7">
    <source>
        <dbReference type="ARBA" id="ARBA00023136"/>
    </source>
</evidence>
<dbReference type="PROSITE" id="PS01156">
    <property type="entry name" value="TONB_DEPENDENT_REC_2"/>
    <property type="match status" value="1"/>
</dbReference>
<gene>
    <name evidence="14" type="ORF">ED208_06335</name>
</gene>
<evidence type="ECO:0000259" key="12">
    <source>
        <dbReference type="Pfam" id="PF00593"/>
    </source>
</evidence>
<evidence type="ECO:0000259" key="13">
    <source>
        <dbReference type="Pfam" id="PF07715"/>
    </source>
</evidence>
<dbReference type="SUPFAM" id="SSF56935">
    <property type="entry name" value="Porins"/>
    <property type="match status" value="1"/>
</dbReference>
<dbReference type="PANTHER" id="PTHR47234">
    <property type="match status" value="1"/>
</dbReference>
<evidence type="ECO:0000256" key="5">
    <source>
        <dbReference type="ARBA" id="ARBA00022729"/>
    </source>
</evidence>